<dbReference type="SMART" id="SM00225">
    <property type="entry name" value="BTB"/>
    <property type="match status" value="1"/>
</dbReference>
<sequence length="538" mass="60365">MNLKIWSPLTLLDDELLANIRLVHILGRAVLFVTYDDDVFGFGPNSSGCLGVESGTGKMCLFKPVPLKRMRGKLIKEFAVGGQKFDRTFVIATTFTGEVYFWGKYFKFPSNNTIDIPKTYEPALMQSFPKTISTVACGHDHIIALSDTGKIYGYGLNTHGQLGRGDTRPSYTDEFGMVNEINQGELKDKIIVKIACGSDFSAAVTDDGQVYTWGCNSHGELGLDNGTGKVLLPTRVTLLNNIIIKQIACGPSNVLAISDLGELYVWGCNHKGQLGLKDTTSRKKPVKNDFIKRVVKVGASLHCFTSAALTENGEVFMWGDVNAISHFSPQKTPYESIHEVFAHFATPSMTYKSLKQPSTPKSLIENLLNAFNEKEFSDLTIIAEEKPIYVHRVVLRLQSVYFRTMLQEHWSSEDQRIIPIDRDYDTIFAYLKYLYTGKLKPDFSLILEVYALAEEYNDRVAQLYCEKILINGMTTDNCATLFAAAVKFNKLELRKSCLSFISHHACAVISAAYSDEFWTTDVAKEFMKECIQRKLFKS</sequence>
<dbReference type="PROSITE" id="PS50097">
    <property type="entry name" value="BTB"/>
    <property type="match status" value="1"/>
</dbReference>
<dbReference type="InterPro" id="IPR011333">
    <property type="entry name" value="SKP1/BTB/POZ_sf"/>
</dbReference>
<dbReference type="Pfam" id="PF00651">
    <property type="entry name" value="BTB"/>
    <property type="match status" value="1"/>
</dbReference>
<feature type="repeat" description="RCC1" evidence="2">
    <location>
        <begin position="149"/>
        <end position="207"/>
    </location>
</feature>
<dbReference type="InterPro" id="IPR009091">
    <property type="entry name" value="RCC1/BLIP-II"/>
</dbReference>
<keyword evidence="5" id="KW-1185">Reference proteome</keyword>
<evidence type="ECO:0000259" key="3">
    <source>
        <dbReference type="PROSITE" id="PS50097"/>
    </source>
</evidence>
<proteinExistence type="predicted"/>
<dbReference type="PRINTS" id="PR00633">
    <property type="entry name" value="RCCNDNSATION"/>
</dbReference>
<evidence type="ECO:0000256" key="2">
    <source>
        <dbReference type="PROSITE-ProRule" id="PRU00235"/>
    </source>
</evidence>
<dbReference type="Gene3D" id="2.130.10.30">
    <property type="entry name" value="Regulator of chromosome condensation 1/beta-lactamase-inhibitor protein II"/>
    <property type="match status" value="2"/>
</dbReference>
<dbReference type="Gene3D" id="3.30.710.10">
    <property type="entry name" value="Potassium Channel Kv1.1, Chain A"/>
    <property type="match status" value="1"/>
</dbReference>
<dbReference type="PROSITE" id="PS00626">
    <property type="entry name" value="RCC1_2"/>
    <property type="match status" value="1"/>
</dbReference>
<feature type="repeat" description="RCC1" evidence="2">
    <location>
        <begin position="97"/>
        <end position="148"/>
    </location>
</feature>
<evidence type="ECO:0000313" key="4">
    <source>
        <dbReference type="EMBL" id="KAK7584109.1"/>
    </source>
</evidence>
<feature type="repeat" description="RCC1" evidence="2">
    <location>
        <begin position="208"/>
        <end position="260"/>
    </location>
</feature>
<dbReference type="InterPro" id="IPR000210">
    <property type="entry name" value="BTB/POZ_dom"/>
</dbReference>
<dbReference type="SUPFAM" id="SSF50985">
    <property type="entry name" value="RCC1/BLIP-II"/>
    <property type="match status" value="1"/>
</dbReference>
<dbReference type="AlphaFoldDB" id="A0AAN9TF88"/>
<organism evidence="4 5">
    <name type="scientific">Parthenolecanium corni</name>
    <dbReference type="NCBI Taxonomy" id="536013"/>
    <lineage>
        <taxon>Eukaryota</taxon>
        <taxon>Metazoa</taxon>
        <taxon>Ecdysozoa</taxon>
        <taxon>Arthropoda</taxon>
        <taxon>Hexapoda</taxon>
        <taxon>Insecta</taxon>
        <taxon>Pterygota</taxon>
        <taxon>Neoptera</taxon>
        <taxon>Paraneoptera</taxon>
        <taxon>Hemiptera</taxon>
        <taxon>Sternorrhyncha</taxon>
        <taxon>Coccoidea</taxon>
        <taxon>Coccidae</taxon>
        <taxon>Parthenolecanium</taxon>
    </lineage>
</organism>
<dbReference type="PANTHER" id="PTHR22872">
    <property type="entry name" value="BTK-BINDING PROTEIN-RELATED"/>
    <property type="match status" value="1"/>
</dbReference>
<dbReference type="PANTHER" id="PTHR22872:SF10">
    <property type="entry name" value="ULTRAVIOLET-B RECEPTOR UVR8"/>
    <property type="match status" value="1"/>
</dbReference>
<dbReference type="Pfam" id="PF25390">
    <property type="entry name" value="WD40_RLD"/>
    <property type="match status" value="1"/>
</dbReference>
<accession>A0AAN9TF88</accession>
<feature type="domain" description="BTB" evidence="3">
    <location>
        <begin position="377"/>
        <end position="443"/>
    </location>
</feature>
<reference evidence="4 5" key="1">
    <citation type="submission" date="2024-03" db="EMBL/GenBank/DDBJ databases">
        <title>Adaptation during the transition from Ophiocordyceps entomopathogen to insect associate is accompanied by gene loss and intensified selection.</title>
        <authorList>
            <person name="Ward C.M."/>
            <person name="Onetto C.A."/>
            <person name="Borneman A.R."/>
        </authorList>
    </citation>
    <scope>NUCLEOTIDE SEQUENCE [LARGE SCALE GENOMIC DNA]</scope>
    <source>
        <strain evidence="4">AWRI1</strain>
        <tissue evidence="4">Single Adult Female</tissue>
    </source>
</reference>
<dbReference type="InterPro" id="IPR058923">
    <property type="entry name" value="RCC1-like_dom"/>
</dbReference>
<feature type="repeat" description="RCC1" evidence="2">
    <location>
        <begin position="261"/>
        <end position="312"/>
    </location>
</feature>
<keyword evidence="1" id="KW-0677">Repeat</keyword>
<comment type="caution">
    <text evidence="4">The sequence shown here is derived from an EMBL/GenBank/DDBJ whole genome shotgun (WGS) entry which is preliminary data.</text>
</comment>
<evidence type="ECO:0000256" key="1">
    <source>
        <dbReference type="ARBA" id="ARBA00022737"/>
    </source>
</evidence>
<dbReference type="InterPro" id="IPR051625">
    <property type="entry name" value="Signaling_Regulatory_Domain"/>
</dbReference>
<gene>
    <name evidence="4" type="ORF">V9T40_005072</name>
</gene>
<dbReference type="InterPro" id="IPR000408">
    <property type="entry name" value="Reg_chr_condens"/>
</dbReference>
<dbReference type="SUPFAM" id="SSF54695">
    <property type="entry name" value="POZ domain"/>
    <property type="match status" value="1"/>
</dbReference>
<dbReference type="Proteomes" id="UP001367676">
    <property type="component" value="Unassembled WGS sequence"/>
</dbReference>
<evidence type="ECO:0000313" key="5">
    <source>
        <dbReference type="Proteomes" id="UP001367676"/>
    </source>
</evidence>
<dbReference type="PROSITE" id="PS50012">
    <property type="entry name" value="RCC1_3"/>
    <property type="match status" value="4"/>
</dbReference>
<protein>
    <recommendedName>
        <fullName evidence="3">BTB domain-containing protein</fullName>
    </recommendedName>
</protein>
<name>A0AAN9TF88_9HEMI</name>
<dbReference type="EMBL" id="JBBCAQ010000032">
    <property type="protein sequence ID" value="KAK7584109.1"/>
    <property type="molecule type" value="Genomic_DNA"/>
</dbReference>